<feature type="compositionally biased region" description="Low complexity" evidence="1">
    <location>
        <begin position="412"/>
        <end position="434"/>
    </location>
</feature>
<dbReference type="AlphaFoldDB" id="A0A1I8H023"/>
<evidence type="ECO:0000313" key="3">
    <source>
        <dbReference type="WBParaSite" id="maker-uti_cns_0003921-snap-gene-0.4-mRNA-1"/>
    </source>
</evidence>
<dbReference type="PANTHER" id="PTHR16207">
    <property type="entry name" value="SET DOMAIN-CONTAINING PROTEIN"/>
    <property type="match status" value="1"/>
</dbReference>
<dbReference type="GO" id="GO:0045814">
    <property type="term" value="P:negative regulation of gene expression, epigenetic"/>
    <property type="evidence" value="ECO:0007669"/>
    <property type="project" value="InterPro"/>
</dbReference>
<evidence type="ECO:0000256" key="1">
    <source>
        <dbReference type="SAM" id="MobiDB-lite"/>
    </source>
</evidence>
<keyword evidence="2" id="KW-1185">Reference proteome</keyword>
<organism evidence="2 3">
    <name type="scientific">Macrostomum lignano</name>
    <dbReference type="NCBI Taxonomy" id="282301"/>
    <lineage>
        <taxon>Eukaryota</taxon>
        <taxon>Metazoa</taxon>
        <taxon>Spiralia</taxon>
        <taxon>Lophotrochozoa</taxon>
        <taxon>Platyhelminthes</taxon>
        <taxon>Rhabditophora</taxon>
        <taxon>Macrostomorpha</taxon>
        <taxon>Macrostomida</taxon>
        <taxon>Macrostomidae</taxon>
        <taxon>Macrostomum</taxon>
    </lineage>
</organism>
<dbReference type="WBParaSite" id="maker-uti_cns_0003921-snap-gene-0.4-mRNA-1">
    <property type="protein sequence ID" value="maker-uti_cns_0003921-snap-gene-0.4-mRNA-1"/>
    <property type="gene ID" value="maker-uti_cns_0003921-snap-gene-0.4"/>
</dbReference>
<evidence type="ECO:0000313" key="2">
    <source>
        <dbReference type="Proteomes" id="UP000095280"/>
    </source>
</evidence>
<feature type="region of interest" description="Disordered" evidence="1">
    <location>
        <begin position="27"/>
        <end position="87"/>
    </location>
</feature>
<proteinExistence type="predicted"/>
<feature type="compositionally biased region" description="Basic and acidic residues" evidence="1">
    <location>
        <begin position="387"/>
        <end position="407"/>
    </location>
</feature>
<dbReference type="Proteomes" id="UP000095280">
    <property type="component" value="Unplaced"/>
</dbReference>
<accession>A0A1I8H023</accession>
<feature type="region of interest" description="Disordered" evidence="1">
    <location>
        <begin position="719"/>
        <end position="748"/>
    </location>
</feature>
<sequence>MNSPLMPPFKPRCSNSQFQALRHCQTPSLSLSERSSGPKDNNNIANCSNNNNIGSASPIKKKKKKVTTAAASGGLNQTADSMASGSAGRFHPNVVNERYVGTEALKQIRVPKVAHSSKEFLRSVDLNSNEYKHDINCIISRGFLNKELRSKFSPSKVFAIGNKSLGDKFATKKAEIQAAIAEENASNLAALAGSVKLDERYGFVYLAPVPDVMDRLRGIAENGIRRGNLPDSTLAIGSTGVSLGRYVDRISPKFGLPKTGWLVICRYVRGRVCYWTEGDSVVEPQPMYDCHESVRQTLTDDELINRKAASIIEAGFHSSQVFLFEYGPDLELMDHPRHVLPVAAVQFKSGTSASSGRPSRHSTASSQSNNNNRRRRRSRFNSKCNRIRTDEAETLEHAPKPEQKQQENAKCSAASAEAVSSSAESSTESNPIRSRSQRRPRPVCPDRQDWVKKFNDGAYLVGEVLLPLLPAGPSLKLGLVSLEKTPSVLPFLQLGSLPSATPCRVVDSADLEARLANCGVSLTEEKPVCRLADSSAGYVSYLAGLFDPSNAARARTLCEMLITKDCLLLAPMTESADGAGALCYLVPSQSALSKRLQLDSATRMLGRTKNLIHVLIWLPIPRRQLLCQGSTDPGAQWAPVCRSTVRCYNLQDCFSDLADRMKQAAEAIGKQLPASAAIIAARRLTMEESLRLWDAEETAVAADVFNKFNFFLAKRRRTSQQADQPSDSSAAEASANGEASDAAPAAAPKTPKAYWTLLTKPEFLSFVKNSF</sequence>
<feature type="compositionally biased region" description="Polar residues" evidence="1">
    <location>
        <begin position="74"/>
        <end position="84"/>
    </location>
</feature>
<reference evidence="3" key="1">
    <citation type="submission" date="2016-11" db="UniProtKB">
        <authorList>
            <consortium name="WormBaseParasite"/>
        </authorList>
    </citation>
    <scope>IDENTIFICATION</scope>
</reference>
<feature type="compositionally biased region" description="Polar residues" evidence="1">
    <location>
        <begin position="27"/>
        <end position="40"/>
    </location>
</feature>
<feature type="region of interest" description="Disordered" evidence="1">
    <location>
        <begin position="350"/>
        <end position="447"/>
    </location>
</feature>
<feature type="compositionally biased region" description="Low complexity" evidence="1">
    <location>
        <begin position="41"/>
        <end position="57"/>
    </location>
</feature>
<protein>
    <submittedName>
        <fullName evidence="3">DUF3715 domain-containing protein</fullName>
    </submittedName>
</protein>
<dbReference type="GO" id="GO:0005654">
    <property type="term" value="C:nucleoplasm"/>
    <property type="evidence" value="ECO:0007669"/>
    <property type="project" value="TreeGrafter"/>
</dbReference>
<dbReference type="InterPro" id="IPR046432">
    <property type="entry name" value="TASOR"/>
</dbReference>
<name>A0A1I8H023_9PLAT</name>
<feature type="compositionally biased region" description="Low complexity" evidence="1">
    <location>
        <begin position="362"/>
        <end position="371"/>
    </location>
</feature>
<dbReference type="PANTHER" id="PTHR16207:SF11">
    <property type="entry name" value="SET DOMAIN-CONTAINING PROTEIN"/>
    <property type="match status" value="1"/>
</dbReference>